<comment type="caution">
    <text evidence="1">The sequence shown here is derived from an EMBL/GenBank/DDBJ whole genome shotgun (WGS) entry which is preliminary data.</text>
</comment>
<evidence type="ECO:0000313" key="2">
    <source>
        <dbReference type="Proteomes" id="UP001165092"/>
    </source>
</evidence>
<reference evidence="1" key="1">
    <citation type="submission" date="2023-02" db="EMBL/GenBank/DDBJ databases">
        <title>Nocardiopsis ansamitocini NBRC 112285.</title>
        <authorList>
            <person name="Ichikawa N."/>
            <person name="Sato H."/>
            <person name="Tonouchi N."/>
        </authorList>
    </citation>
    <scope>NUCLEOTIDE SEQUENCE</scope>
    <source>
        <strain evidence="1">NBRC 112285</strain>
    </source>
</reference>
<dbReference type="Proteomes" id="UP001165092">
    <property type="component" value="Unassembled WGS sequence"/>
</dbReference>
<dbReference type="AlphaFoldDB" id="A0A9W6UIM1"/>
<proteinExistence type="predicted"/>
<protein>
    <submittedName>
        <fullName evidence="1">Uncharacterized protein</fullName>
    </submittedName>
</protein>
<sequence>MALLGGDDLLQLAGVEEDPTTALALVDVDSHAVKGTHVVLALGTNHGAIVGSRLSPLVKDREVLPAVPLRLPKSQFTA</sequence>
<dbReference type="EMBL" id="BSQG01000011">
    <property type="protein sequence ID" value="GLU50071.1"/>
    <property type="molecule type" value="Genomic_DNA"/>
</dbReference>
<organism evidence="1 2">
    <name type="scientific">Nocardiopsis ansamitocini</name>
    <dbReference type="NCBI Taxonomy" id="1670832"/>
    <lineage>
        <taxon>Bacteria</taxon>
        <taxon>Bacillati</taxon>
        <taxon>Actinomycetota</taxon>
        <taxon>Actinomycetes</taxon>
        <taxon>Streptosporangiales</taxon>
        <taxon>Nocardiopsidaceae</taxon>
        <taxon>Nocardiopsis</taxon>
    </lineage>
</organism>
<name>A0A9W6UIM1_9ACTN</name>
<keyword evidence="2" id="KW-1185">Reference proteome</keyword>
<evidence type="ECO:0000313" key="1">
    <source>
        <dbReference type="EMBL" id="GLU50071.1"/>
    </source>
</evidence>
<accession>A0A9W6UIM1</accession>
<gene>
    <name evidence="1" type="ORF">Nans01_44220</name>
</gene>